<gene>
    <name evidence="2" type="ORF">M0811_05674</name>
</gene>
<feature type="compositionally biased region" description="Basic and acidic residues" evidence="1">
    <location>
        <begin position="139"/>
        <end position="150"/>
    </location>
</feature>
<name>A0A9Q0LRW8_ANAIG</name>
<evidence type="ECO:0000313" key="2">
    <source>
        <dbReference type="EMBL" id="KAJ5077575.1"/>
    </source>
</evidence>
<feature type="compositionally biased region" description="Polar residues" evidence="1">
    <location>
        <begin position="174"/>
        <end position="190"/>
    </location>
</feature>
<sequence>MALSVTTTKIKKLVYENTLPEGSITTESVTSLKNYFSDSKFVDIVYEKIMERVRTDKTKNTTTLLRSVQLIKMNLNKYKPSNEVMFKLDDFCQEIDTKNNPNLTKSLKYIRTLISRSTSGVERPSHKPQKLTKSQSSGENHEKQKPEKLQKAYSENMIQENENENEKEKKIKTNSRSNHPLSQQNTNQLKTPEPEDPENILTNNYLYLKTTPDLFPNSLYIGSLLYEKNFGGQFNVKKANGAGNQEVIIGIDTSKTIQSQPMNVFQEKISEIMRIQKKEEDKKLEEKGGNAKRKKQIHLFQYKNYSEQEPIELTKEETQQVFDCIIQSTEDFQTRDMASKIWIKIVLDFYVKKDQASISRSLSSFLELLNSEKIEDRSYAFSLLFNTCIHANLMADAAVIPFKNTTQEKLKRQKNNLKPVLNVQDNLFEKLKEMLYILVIKNEKDQKVWKSALNCLLFFIFWNGFADKKKTISLHPKVIRGLIVNYSSRDNIVFRQLIRILVNRLYSNGNQLDFRCLQNYGGLNFISELYMATSSVEVRDNLFVVLYDIVVAKISKKKVQLSSEEYEQIELIFELLKRFGAPQLFPQLFKYFPDHYWDTFVDFVFEQQLKQAQDLQPVSQKLSKDFFREILNEFSDIISQYWKLEHEFQKELSDTIKSNVIAQHTLDTIKTLLESEDENDQKNGESLLFQIMRILYKTKGKTKIENKKAAVSFFNKLAFSNEPHNRYAFLSITQRLVLFHKSRMVKKHGNSPVITAIIKFMNDNLTKVIQNTEQNKRNLIFMLDIVMSFISINIEKKAQSPNEESKTDNIYSQFLEGQIVIPSDLLKVVNLGIFLHCFNNLTSKRYSDARTTCFVLIAEKCKLDQTSFEFVGGFDFFKGLLTKKDPKIVYFASSFIQDKLKQLNHEKYSKLFSDYLSKAQKTKETQIIKNPYFFVRQILSEISSNF</sequence>
<dbReference type="Proteomes" id="UP001149090">
    <property type="component" value="Unassembled WGS sequence"/>
</dbReference>
<dbReference type="OMA" id="TDLTYNM"/>
<comment type="caution">
    <text evidence="2">The sequence shown here is derived from an EMBL/GenBank/DDBJ whole genome shotgun (WGS) entry which is preliminary data.</text>
</comment>
<dbReference type="OrthoDB" id="18211at2759"/>
<protein>
    <submittedName>
        <fullName evidence="2">Conditional loss-of-growth 1</fullName>
    </submittedName>
</protein>
<dbReference type="PANTHER" id="PTHR34958">
    <property type="entry name" value="CONDITIONAL LOSS-OF-GROWTH 1"/>
    <property type="match status" value="1"/>
</dbReference>
<accession>A0A9Q0LRW8</accession>
<dbReference type="EMBL" id="JAPDFW010000057">
    <property type="protein sequence ID" value="KAJ5077575.1"/>
    <property type="molecule type" value="Genomic_DNA"/>
</dbReference>
<proteinExistence type="predicted"/>
<dbReference type="SUPFAM" id="SSF48371">
    <property type="entry name" value="ARM repeat"/>
    <property type="match status" value="1"/>
</dbReference>
<evidence type="ECO:0000256" key="1">
    <source>
        <dbReference type="SAM" id="MobiDB-lite"/>
    </source>
</evidence>
<reference evidence="2" key="1">
    <citation type="submission" date="2022-10" db="EMBL/GenBank/DDBJ databases">
        <title>Novel sulphate-reducing endosymbionts in the free-living metamonad Anaeramoeba.</title>
        <authorList>
            <person name="Jerlstrom-Hultqvist J."/>
            <person name="Cepicka I."/>
            <person name="Gallot-Lavallee L."/>
            <person name="Salas-Leiva D."/>
            <person name="Curtis B.A."/>
            <person name="Zahonova K."/>
            <person name="Pipaliya S."/>
            <person name="Dacks J."/>
            <person name="Roger A.J."/>
        </authorList>
    </citation>
    <scope>NUCLEOTIDE SEQUENCE</scope>
    <source>
        <strain evidence="2">BMAN</strain>
    </source>
</reference>
<evidence type="ECO:0000313" key="3">
    <source>
        <dbReference type="Proteomes" id="UP001149090"/>
    </source>
</evidence>
<dbReference type="PANTHER" id="PTHR34958:SF1">
    <property type="entry name" value="ARMADILLO-LIKE HELICAL DOMAIN-CONTAINING PROTEIN"/>
    <property type="match status" value="1"/>
</dbReference>
<feature type="region of interest" description="Disordered" evidence="1">
    <location>
        <begin position="116"/>
        <end position="198"/>
    </location>
</feature>
<dbReference type="AlphaFoldDB" id="A0A9Q0LRW8"/>
<organism evidence="2 3">
    <name type="scientific">Anaeramoeba ignava</name>
    <name type="common">Anaerobic marine amoeba</name>
    <dbReference type="NCBI Taxonomy" id="1746090"/>
    <lineage>
        <taxon>Eukaryota</taxon>
        <taxon>Metamonada</taxon>
        <taxon>Anaeramoebidae</taxon>
        <taxon>Anaeramoeba</taxon>
    </lineage>
</organism>
<dbReference type="InterPro" id="IPR016024">
    <property type="entry name" value="ARM-type_fold"/>
</dbReference>
<keyword evidence="3" id="KW-1185">Reference proteome</keyword>